<evidence type="ECO:0000256" key="3">
    <source>
        <dbReference type="ARBA" id="ARBA00023289"/>
    </source>
</evidence>
<feature type="compositionally biased region" description="Basic residues" evidence="5">
    <location>
        <begin position="106"/>
        <end position="116"/>
    </location>
</feature>
<sequence length="289" mass="29527">MAAAPAPAPPAPAAEEGPEPLKYHTLALRVSLHCEGCKREVKRVLQHIEGVYKVSFDSQQHKVVVTGNVAPETLIKKLNKTGKHAELWPEPPKPLDNAAGGGGGGGKKKKGKNKNKNRNDGGRANEPPENAESNQTASGDHDGSDKPDGEANGKEAAPPAEKQGGPDKPAANAGGGGGGGGGGKKKGKKGHNNSNNGSSNPGAAEAEVASQEAAKKAAGGPANAPPTAMSFPVQVPTYVVSYSSVQPSMSHGGAYHPMPLQHSSYVYSTASPGSYYIFSEENANACSVM</sequence>
<dbReference type="FunFam" id="3.30.70.100:FF:000008">
    <property type="entry name" value="Copper transport protein ATOX1"/>
    <property type="match status" value="1"/>
</dbReference>
<keyword evidence="8" id="KW-1185">Reference proteome</keyword>
<dbReference type="PANTHER" id="PTHR45868">
    <property type="entry name" value="HEAVY METAL-ASSOCIATED ISOPRENYLATED PLANT PROTEIN 33-RELATED"/>
    <property type="match status" value="1"/>
</dbReference>
<dbReference type="Pfam" id="PF00403">
    <property type="entry name" value="HMA"/>
    <property type="match status" value="1"/>
</dbReference>
<accession>A0AAQ3QK68</accession>
<dbReference type="PROSITE" id="PS50846">
    <property type="entry name" value="HMA_2"/>
    <property type="match status" value="1"/>
</dbReference>
<dbReference type="EMBL" id="CP136897">
    <property type="protein sequence ID" value="WOL15741.1"/>
    <property type="molecule type" value="Genomic_DNA"/>
</dbReference>
<evidence type="ECO:0000313" key="7">
    <source>
        <dbReference type="EMBL" id="WOL15741.1"/>
    </source>
</evidence>
<dbReference type="InterPro" id="IPR006121">
    <property type="entry name" value="HMA_dom"/>
</dbReference>
<protein>
    <recommendedName>
        <fullName evidence="6">HMA domain-containing protein</fullName>
    </recommendedName>
</protein>
<dbReference type="InterPro" id="IPR036163">
    <property type="entry name" value="HMA_dom_sf"/>
</dbReference>
<evidence type="ECO:0000256" key="2">
    <source>
        <dbReference type="ARBA" id="ARBA00022723"/>
    </source>
</evidence>
<keyword evidence="1" id="KW-0488">Methylation</keyword>
<dbReference type="Gene3D" id="3.30.70.100">
    <property type="match status" value="1"/>
</dbReference>
<evidence type="ECO:0000259" key="6">
    <source>
        <dbReference type="PROSITE" id="PS50846"/>
    </source>
</evidence>
<proteinExistence type="inferred from homology"/>
<feature type="compositionally biased region" description="Low complexity" evidence="5">
    <location>
        <begin position="192"/>
        <end position="228"/>
    </location>
</feature>
<keyword evidence="3" id="KW-0449">Lipoprotein</keyword>
<evidence type="ECO:0000313" key="8">
    <source>
        <dbReference type="Proteomes" id="UP001327560"/>
    </source>
</evidence>
<organism evidence="7 8">
    <name type="scientific">Canna indica</name>
    <name type="common">Indian-shot</name>
    <dbReference type="NCBI Taxonomy" id="4628"/>
    <lineage>
        <taxon>Eukaryota</taxon>
        <taxon>Viridiplantae</taxon>
        <taxon>Streptophyta</taxon>
        <taxon>Embryophyta</taxon>
        <taxon>Tracheophyta</taxon>
        <taxon>Spermatophyta</taxon>
        <taxon>Magnoliopsida</taxon>
        <taxon>Liliopsida</taxon>
        <taxon>Zingiberales</taxon>
        <taxon>Cannaceae</taxon>
        <taxon>Canna</taxon>
    </lineage>
</organism>
<dbReference type="CDD" id="cd00371">
    <property type="entry name" value="HMA"/>
    <property type="match status" value="1"/>
</dbReference>
<feature type="domain" description="HMA" evidence="6">
    <location>
        <begin position="23"/>
        <end position="86"/>
    </location>
</feature>
<dbReference type="SUPFAM" id="SSF55008">
    <property type="entry name" value="HMA, heavy metal-associated domain"/>
    <property type="match status" value="1"/>
</dbReference>
<comment type="similarity">
    <text evidence="4">Belongs to the HIPP family.</text>
</comment>
<dbReference type="PANTHER" id="PTHR45868:SF80">
    <property type="entry name" value="F15K9.8-RELATED"/>
    <property type="match status" value="1"/>
</dbReference>
<evidence type="ECO:0000256" key="5">
    <source>
        <dbReference type="SAM" id="MobiDB-lite"/>
    </source>
</evidence>
<evidence type="ECO:0000256" key="4">
    <source>
        <dbReference type="ARBA" id="ARBA00024045"/>
    </source>
</evidence>
<feature type="compositionally biased region" description="Basic and acidic residues" evidence="5">
    <location>
        <begin position="139"/>
        <end position="153"/>
    </location>
</feature>
<feature type="compositionally biased region" description="Gly residues" evidence="5">
    <location>
        <begin position="173"/>
        <end position="182"/>
    </location>
</feature>
<feature type="region of interest" description="Disordered" evidence="5">
    <location>
        <begin position="84"/>
        <end position="228"/>
    </location>
</feature>
<dbReference type="AlphaFoldDB" id="A0AAQ3QK68"/>
<name>A0AAQ3QK68_9LILI</name>
<keyword evidence="2" id="KW-0479">Metal-binding</keyword>
<evidence type="ECO:0000256" key="1">
    <source>
        <dbReference type="ARBA" id="ARBA00022481"/>
    </source>
</evidence>
<keyword evidence="3" id="KW-0636">Prenylation</keyword>
<reference evidence="7 8" key="1">
    <citation type="submission" date="2023-10" db="EMBL/GenBank/DDBJ databases">
        <title>Chromosome-scale genome assembly provides insights into flower coloration mechanisms of Canna indica.</title>
        <authorList>
            <person name="Li C."/>
        </authorList>
    </citation>
    <scope>NUCLEOTIDE SEQUENCE [LARGE SCALE GENOMIC DNA]</scope>
    <source>
        <tissue evidence="7">Flower</tissue>
    </source>
</reference>
<gene>
    <name evidence="7" type="ORF">Cni_G24522</name>
</gene>
<dbReference type="GO" id="GO:0046872">
    <property type="term" value="F:metal ion binding"/>
    <property type="evidence" value="ECO:0007669"/>
    <property type="project" value="UniProtKB-KW"/>
</dbReference>
<dbReference type="Proteomes" id="UP001327560">
    <property type="component" value="Chromosome 8"/>
</dbReference>